<feature type="coiled-coil region" evidence="1">
    <location>
        <begin position="74"/>
        <end position="136"/>
    </location>
</feature>
<proteinExistence type="predicted"/>
<keyword evidence="3" id="KW-1185">Reference proteome</keyword>
<accession>A0A8B6FXM8</accession>
<reference evidence="2" key="1">
    <citation type="submission" date="2018-11" db="EMBL/GenBank/DDBJ databases">
        <authorList>
            <person name="Alioto T."/>
            <person name="Alioto T."/>
        </authorList>
    </citation>
    <scope>NUCLEOTIDE SEQUENCE</scope>
</reference>
<evidence type="ECO:0000313" key="3">
    <source>
        <dbReference type="Proteomes" id="UP000596742"/>
    </source>
</evidence>
<gene>
    <name evidence="2" type="ORF">MGAL_10B076707</name>
</gene>
<evidence type="ECO:0000313" key="2">
    <source>
        <dbReference type="EMBL" id="VDI55949.1"/>
    </source>
</evidence>
<protein>
    <recommendedName>
        <fullName evidence="4">C1q domain-containing protein</fullName>
    </recommendedName>
</protein>
<evidence type="ECO:0008006" key="4">
    <source>
        <dbReference type="Google" id="ProtNLM"/>
    </source>
</evidence>
<dbReference type="InterPro" id="IPR008983">
    <property type="entry name" value="Tumour_necrosis_fac-like_dom"/>
</dbReference>
<dbReference type="OrthoDB" id="6086304at2759"/>
<organism evidence="2 3">
    <name type="scientific">Mytilus galloprovincialis</name>
    <name type="common">Mediterranean mussel</name>
    <dbReference type="NCBI Taxonomy" id="29158"/>
    <lineage>
        <taxon>Eukaryota</taxon>
        <taxon>Metazoa</taxon>
        <taxon>Spiralia</taxon>
        <taxon>Lophotrochozoa</taxon>
        <taxon>Mollusca</taxon>
        <taxon>Bivalvia</taxon>
        <taxon>Autobranchia</taxon>
        <taxon>Pteriomorphia</taxon>
        <taxon>Mytilida</taxon>
        <taxon>Mytiloidea</taxon>
        <taxon>Mytilidae</taxon>
        <taxon>Mytilinae</taxon>
        <taxon>Mytilus</taxon>
    </lineage>
</organism>
<evidence type="ECO:0000256" key="1">
    <source>
        <dbReference type="SAM" id="Coils"/>
    </source>
</evidence>
<sequence>MNGRTQPPTVVTGQVLTDKHFYMLMDIVTEQRNVRLKQSIEIAHLKSELIATQHIVTSNFHSSHSGNDTLKTVLDIMEENIRKMVSNYSSLQNEFNLVKAELNELKLNNSRTNQYARLLEQELSNVKQLKNVANLQTVLNLTDDVKRLEHGQHITNNKISSIDNDVSARKQDFVALFNKAELTERNLDLTLKIIETNFSSLTQHTDNSLNKSFSYFETRFQMLTDMQNVSTGKLKKEIHSMSDRDVMCIPFVDIVAVTACALQKPYSLYERIQFLYVKTNIGVTDSVISSLKSTGNFKCVKPGLYFVSSYIMSNTNGNFYLKKNSGIIAEAYFSLNSGAQTSTIMQLILLGANDTLSIFNGNSKNIYGNNRSCISILQLTG</sequence>
<dbReference type="Proteomes" id="UP000596742">
    <property type="component" value="Unassembled WGS sequence"/>
</dbReference>
<name>A0A8B6FXM8_MYTGA</name>
<comment type="caution">
    <text evidence="2">The sequence shown here is derived from an EMBL/GenBank/DDBJ whole genome shotgun (WGS) entry which is preliminary data.</text>
</comment>
<dbReference type="AlphaFoldDB" id="A0A8B6FXM8"/>
<dbReference type="SUPFAM" id="SSF49842">
    <property type="entry name" value="TNF-like"/>
    <property type="match status" value="1"/>
</dbReference>
<keyword evidence="1" id="KW-0175">Coiled coil</keyword>
<dbReference type="Gene3D" id="2.60.120.40">
    <property type="match status" value="1"/>
</dbReference>
<dbReference type="EMBL" id="UYJE01007552">
    <property type="protein sequence ID" value="VDI55949.1"/>
    <property type="molecule type" value="Genomic_DNA"/>
</dbReference>